<keyword evidence="1" id="KW-0472">Membrane</keyword>
<evidence type="ECO:0008006" key="4">
    <source>
        <dbReference type="Google" id="ProtNLM"/>
    </source>
</evidence>
<dbReference type="RefSeq" id="WP_330094464.1">
    <property type="nucleotide sequence ID" value="NZ_JAUZMY010000033.1"/>
</dbReference>
<evidence type="ECO:0000313" key="2">
    <source>
        <dbReference type="EMBL" id="MEE2040702.1"/>
    </source>
</evidence>
<accession>A0ABU7KFB8</accession>
<dbReference type="Proteomes" id="UP001356095">
    <property type="component" value="Unassembled WGS sequence"/>
</dbReference>
<name>A0ABU7KFB8_9ACTN</name>
<proteinExistence type="predicted"/>
<comment type="caution">
    <text evidence="2">The sequence shown here is derived from an EMBL/GenBank/DDBJ whole genome shotgun (WGS) entry which is preliminary data.</text>
</comment>
<organism evidence="2 3">
    <name type="scientific">Nocardiopsis codii</name>
    <dbReference type="NCBI Taxonomy" id="3065942"/>
    <lineage>
        <taxon>Bacteria</taxon>
        <taxon>Bacillati</taxon>
        <taxon>Actinomycetota</taxon>
        <taxon>Actinomycetes</taxon>
        <taxon>Streptosporangiales</taxon>
        <taxon>Nocardiopsidaceae</taxon>
        <taxon>Nocardiopsis</taxon>
    </lineage>
</organism>
<protein>
    <recommendedName>
        <fullName evidence="4">Integral membrane protein</fullName>
    </recommendedName>
</protein>
<evidence type="ECO:0000256" key="1">
    <source>
        <dbReference type="SAM" id="Phobius"/>
    </source>
</evidence>
<feature type="transmembrane region" description="Helical" evidence="1">
    <location>
        <begin position="50"/>
        <end position="74"/>
    </location>
</feature>
<reference evidence="2 3" key="1">
    <citation type="submission" date="2023-08" db="EMBL/GenBank/DDBJ databases">
        <authorList>
            <person name="Girao M."/>
            <person name="Carvalho M.F."/>
        </authorList>
    </citation>
    <scope>NUCLEOTIDE SEQUENCE [LARGE SCALE GENOMIC DNA]</scope>
    <source>
        <strain evidence="2 3">CT-R113</strain>
    </source>
</reference>
<dbReference type="EMBL" id="JAUZMY010000033">
    <property type="protein sequence ID" value="MEE2040702.1"/>
    <property type="molecule type" value="Genomic_DNA"/>
</dbReference>
<keyword evidence="1" id="KW-0812">Transmembrane</keyword>
<evidence type="ECO:0000313" key="3">
    <source>
        <dbReference type="Proteomes" id="UP001356095"/>
    </source>
</evidence>
<feature type="transmembrane region" description="Helical" evidence="1">
    <location>
        <begin position="86"/>
        <end position="106"/>
    </location>
</feature>
<gene>
    <name evidence="2" type="ORF">Q8791_26125</name>
</gene>
<keyword evidence="1" id="KW-1133">Transmembrane helix</keyword>
<sequence length="147" mass="14533">MNAPTRPTSVTAVFVLLILITLYQLTAGGLALLGGFAAEAAPTMPTATDVPTWAIFVAAAVALVYGAASLALTVMVGRGRPAARPAALGVNAVYGVGILALAFTPVAGLPELAAAAFAFTVIALLYSGSAKAYFGGHSAPAEPSTTG</sequence>
<keyword evidence="3" id="KW-1185">Reference proteome</keyword>
<feature type="transmembrane region" description="Helical" evidence="1">
    <location>
        <begin position="112"/>
        <end position="134"/>
    </location>
</feature>